<keyword evidence="1" id="KW-0812">Transmembrane</keyword>
<organism evidence="2 3">
    <name type="scientific">Lentibacillus halophilus</name>
    <dbReference type="NCBI Taxonomy" id="295065"/>
    <lineage>
        <taxon>Bacteria</taxon>
        <taxon>Bacillati</taxon>
        <taxon>Bacillota</taxon>
        <taxon>Bacilli</taxon>
        <taxon>Bacillales</taxon>
        <taxon>Bacillaceae</taxon>
        <taxon>Lentibacillus</taxon>
    </lineage>
</organism>
<proteinExistence type="predicted"/>
<evidence type="ECO:0000256" key="1">
    <source>
        <dbReference type="SAM" id="Phobius"/>
    </source>
</evidence>
<comment type="caution">
    <text evidence="2">The sequence shown here is derived from an EMBL/GenBank/DDBJ whole genome shotgun (WGS) entry which is preliminary data.</text>
</comment>
<protein>
    <recommendedName>
        <fullName evidence="4">DUF4083 domain-containing protein</fullName>
    </recommendedName>
</protein>
<evidence type="ECO:0000313" key="2">
    <source>
        <dbReference type="EMBL" id="GAA0441835.1"/>
    </source>
</evidence>
<sequence length="57" mass="6259">MSVSSFSLIGTIISIIVIALVLALVIYAIKAIIKPGTKFQQKLDKLEEDVNDLKNNK</sequence>
<name>A0ABP3J4J9_9BACI</name>
<dbReference type="EMBL" id="BAAADM010000051">
    <property type="protein sequence ID" value="GAA0441835.1"/>
    <property type="molecule type" value="Genomic_DNA"/>
</dbReference>
<feature type="transmembrane region" description="Helical" evidence="1">
    <location>
        <begin position="6"/>
        <end position="29"/>
    </location>
</feature>
<evidence type="ECO:0000313" key="3">
    <source>
        <dbReference type="Proteomes" id="UP001501459"/>
    </source>
</evidence>
<reference evidence="3" key="1">
    <citation type="journal article" date="2019" name="Int. J. Syst. Evol. Microbiol.">
        <title>The Global Catalogue of Microorganisms (GCM) 10K type strain sequencing project: providing services to taxonomists for standard genome sequencing and annotation.</title>
        <authorList>
            <consortium name="The Broad Institute Genomics Platform"/>
            <consortium name="The Broad Institute Genome Sequencing Center for Infectious Disease"/>
            <person name="Wu L."/>
            <person name="Ma J."/>
        </authorList>
    </citation>
    <scope>NUCLEOTIDE SEQUENCE [LARGE SCALE GENOMIC DNA]</scope>
    <source>
        <strain evidence="3">JCM 12149</strain>
    </source>
</reference>
<gene>
    <name evidence="2" type="ORF">GCM10008983_18650</name>
</gene>
<accession>A0ABP3J4J9</accession>
<dbReference type="RefSeq" id="WP_343752581.1">
    <property type="nucleotide sequence ID" value="NZ_BAAADM010000051.1"/>
</dbReference>
<keyword evidence="1" id="KW-1133">Transmembrane helix</keyword>
<keyword evidence="1" id="KW-0472">Membrane</keyword>
<dbReference type="Proteomes" id="UP001501459">
    <property type="component" value="Unassembled WGS sequence"/>
</dbReference>
<keyword evidence="3" id="KW-1185">Reference proteome</keyword>
<evidence type="ECO:0008006" key="4">
    <source>
        <dbReference type="Google" id="ProtNLM"/>
    </source>
</evidence>